<dbReference type="Proteomes" id="UP000612746">
    <property type="component" value="Unassembled WGS sequence"/>
</dbReference>
<feature type="non-terminal residue" evidence="2">
    <location>
        <position position="1"/>
    </location>
</feature>
<proteinExistence type="inferred from homology"/>
<dbReference type="OrthoDB" id="61116at2759"/>
<dbReference type="PROSITE" id="PS51143">
    <property type="entry name" value="MT_A70"/>
    <property type="match status" value="1"/>
</dbReference>
<dbReference type="GO" id="GO:0008168">
    <property type="term" value="F:methyltransferase activity"/>
    <property type="evidence" value="ECO:0007669"/>
    <property type="project" value="InterPro"/>
</dbReference>
<evidence type="ECO:0000313" key="2">
    <source>
        <dbReference type="EMBL" id="KAG2184186.1"/>
    </source>
</evidence>
<name>A0A8H7Q3W7_9FUNG</name>
<evidence type="ECO:0000256" key="1">
    <source>
        <dbReference type="PROSITE-ProRule" id="PRU00489"/>
    </source>
</evidence>
<dbReference type="PROSITE" id="PS00092">
    <property type="entry name" value="N6_MTASE"/>
    <property type="match status" value="1"/>
</dbReference>
<gene>
    <name evidence="2" type="ORF">INT44_009201</name>
</gene>
<dbReference type="InterPro" id="IPR002052">
    <property type="entry name" value="DNA_methylase_N6_adenine_CS"/>
</dbReference>
<dbReference type="GO" id="GO:0003676">
    <property type="term" value="F:nucleic acid binding"/>
    <property type="evidence" value="ECO:0007669"/>
    <property type="project" value="InterPro"/>
</dbReference>
<comment type="caution">
    <text evidence="2">The sequence shown here is derived from an EMBL/GenBank/DDBJ whole genome shotgun (WGS) entry which is preliminary data.</text>
</comment>
<comment type="similarity">
    <text evidence="1">Belongs to the MT-A70-like family.</text>
</comment>
<evidence type="ECO:0000313" key="3">
    <source>
        <dbReference type="Proteomes" id="UP000612746"/>
    </source>
</evidence>
<dbReference type="GO" id="GO:0005634">
    <property type="term" value="C:nucleus"/>
    <property type="evidence" value="ECO:0007669"/>
    <property type="project" value="TreeGrafter"/>
</dbReference>
<dbReference type="InterPro" id="IPR007757">
    <property type="entry name" value="MT-A70-like"/>
</dbReference>
<dbReference type="Pfam" id="PF05063">
    <property type="entry name" value="MT-A70"/>
    <property type="match status" value="1"/>
</dbReference>
<protein>
    <submittedName>
        <fullName evidence="2">Uncharacterized protein</fullName>
    </submittedName>
</protein>
<dbReference type="InterPro" id="IPR029063">
    <property type="entry name" value="SAM-dependent_MTases_sf"/>
</dbReference>
<reference evidence="2" key="1">
    <citation type="submission" date="2020-12" db="EMBL/GenBank/DDBJ databases">
        <title>Metabolic potential, ecology and presence of endohyphal bacteria is reflected in genomic diversity of Mucoromycotina.</title>
        <authorList>
            <person name="Muszewska A."/>
            <person name="Okrasinska A."/>
            <person name="Steczkiewicz K."/>
            <person name="Drgas O."/>
            <person name="Orlowska M."/>
            <person name="Perlinska-Lenart U."/>
            <person name="Aleksandrzak-Piekarczyk T."/>
            <person name="Szatraj K."/>
            <person name="Zielenkiewicz U."/>
            <person name="Pilsyk S."/>
            <person name="Malc E."/>
            <person name="Mieczkowski P."/>
            <person name="Kruszewska J.S."/>
            <person name="Biernat P."/>
            <person name="Pawlowska J."/>
        </authorList>
    </citation>
    <scope>NUCLEOTIDE SEQUENCE</scope>
    <source>
        <strain evidence="2">WA0000051536</strain>
    </source>
</reference>
<organism evidence="2 3">
    <name type="scientific">Umbelopsis vinacea</name>
    <dbReference type="NCBI Taxonomy" id="44442"/>
    <lineage>
        <taxon>Eukaryota</taxon>
        <taxon>Fungi</taxon>
        <taxon>Fungi incertae sedis</taxon>
        <taxon>Mucoromycota</taxon>
        <taxon>Mucoromycotina</taxon>
        <taxon>Umbelopsidomycetes</taxon>
        <taxon>Umbelopsidales</taxon>
        <taxon>Umbelopsidaceae</taxon>
        <taxon>Umbelopsis</taxon>
    </lineage>
</organism>
<dbReference type="SUPFAM" id="SSF53335">
    <property type="entry name" value="S-adenosyl-L-methionine-dependent methyltransferases"/>
    <property type="match status" value="1"/>
</dbReference>
<dbReference type="PANTHER" id="PTHR12829:SF4">
    <property type="entry name" value="N(6)-ADENINE-SPECIFIC METHYLTRANSFERASE METTL4"/>
    <property type="match status" value="1"/>
</dbReference>
<keyword evidence="3" id="KW-1185">Reference proteome</keyword>
<dbReference type="EMBL" id="JAEPRA010000006">
    <property type="protein sequence ID" value="KAG2184186.1"/>
    <property type="molecule type" value="Genomic_DNA"/>
</dbReference>
<dbReference type="PANTHER" id="PTHR12829">
    <property type="entry name" value="N6-ADENOSINE-METHYLTRANSFERASE"/>
    <property type="match status" value="1"/>
</dbReference>
<dbReference type="Gene3D" id="3.40.50.150">
    <property type="entry name" value="Vaccinia Virus protein VP39"/>
    <property type="match status" value="1"/>
</dbReference>
<sequence length="158" mass="17967">MGQLDDSMDTLSSHAQDQGGYDFIVIDPPWPNKSAHRSKNYDTLDIYTLFDIPMAKLLSSDALVAVWVTNRPKYKQFLIDKLFPAWNLELVGEWYWMKMTTMGQPVMPLDSTHRKPYELLLVARNKASTSVIDVPEKLVFASVASQHSRKPPLNGKTP</sequence>
<dbReference type="GO" id="GO:0032259">
    <property type="term" value="P:methylation"/>
    <property type="evidence" value="ECO:0007669"/>
    <property type="project" value="InterPro"/>
</dbReference>
<dbReference type="AlphaFoldDB" id="A0A8H7Q3W7"/>
<accession>A0A8H7Q3W7</accession>